<feature type="region of interest" description="Disordered" evidence="1">
    <location>
        <begin position="229"/>
        <end position="342"/>
    </location>
</feature>
<gene>
    <name evidence="4" type="primary">LOC131803529</name>
</gene>
<feature type="region of interest" description="Disordered" evidence="1">
    <location>
        <begin position="1"/>
        <end position="29"/>
    </location>
</feature>
<dbReference type="InterPro" id="IPR031961">
    <property type="entry name" value="DUF4780"/>
</dbReference>
<evidence type="ECO:0000313" key="3">
    <source>
        <dbReference type="Proteomes" id="UP001652621"/>
    </source>
</evidence>
<feature type="domain" description="DUF4780" evidence="2">
    <location>
        <begin position="389"/>
        <end position="559"/>
    </location>
</feature>
<evidence type="ECO:0000259" key="2">
    <source>
        <dbReference type="Pfam" id="PF16012"/>
    </source>
</evidence>
<dbReference type="Proteomes" id="UP001652621">
    <property type="component" value="Unplaced"/>
</dbReference>
<feature type="compositionally biased region" description="Basic and acidic residues" evidence="1">
    <location>
        <begin position="312"/>
        <end position="323"/>
    </location>
</feature>
<dbReference type="Pfam" id="PF16012">
    <property type="entry name" value="DUF4780"/>
    <property type="match status" value="1"/>
</dbReference>
<accession>A0ABM3V4Z8</accession>
<proteinExistence type="predicted"/>
<feature type="compositionally biased region" description="Polar residues" evidence="1">
    <location>
        <begin position="266"/>
        <end position="277"/>
    </location>
</feature>
<feature type="compositionally biased region" description="Polar residues" evidence="1">
    <location>
        <begin position="366"/>
        <end position="377"/>
    </location>
</feature>
<evidence type="ECO:0000313" key="4">
    <source>
        <dbReference type="RefSeq" id="XP_058980861.1"/>
    </source>
</evidence>
<keyword evidence="3" id="KW-1185">Reference proteome</keyword>
<organism evidence="3 4">
    <name type="scientific">Musca domestica</name>
    <name type="common">House fly</name>
    <dbReference type="NCBI Taxonomy" id="7370"/>
    <lineage>
        <taxon>Eukaryota</taxon>
        <taxon>Metazoa</taxon>
        <taxon>Ecdysozoa</taxon>
        <taxon>Arthropoda</taxon>
        <taxon>Hexapoda</taxon>
        <taxon>Insecta</taxon>
        <taxon>Pterygota</taxon>
        <taxon>Neoptera</taxon>
        <taxon>Endopterygota</taxon>
        <taxon>Diptera</taxon>
        <taxon>Brachycera</taxon>
        <taxon>Muscomorpha</taxon>
        <taxon>Muscoidea</taxon>
        <taxon>Muscidae</taxon>
        <taxon>Musca</taxon>
    </lineage>
</organism>
<name>A0ABM3V4Z8_MUSDO</name>
<feature type="compositionally biased region" description="Low complexity" evidence="1">
    <location>
        <begin position="7"/>
        <end position="25"/>
    </location>
</feature>
<evidence type="ECO:0000256" key="1">
    <source>
        <dbReference type="SAM" id="MobiDB-lite"/>
    </source>
</evidence>
<dbReference type="RefSeq" id="XP_058980861.1">
    <property type="nucleotide sequence ID" value="XM_059124878.1"/>
</dbReference>
<protein>
    <submittedName>
        <fullName evidence="4">Uncharacterized protein LOC131803529</fullName>
    </submittedName>
</protein>
<sequence length="565" mass="60926">MEKIIKQKATTKTQTLTDNQSTTSSEVSTQDMAMDKILTSGGDVTLETYRDVVCESIQRQSEQLSALLEKTTLRLSQESVPSGFGNDSPLSDEELDVTVIPSSLRGETATKTIESTQSAAMGGSTHVEGVTSVSTDATNLRIEDGVVERDTEVPTNRDASGSKEVKIRKGYKRSVRYCKSFIGREPLQITEREKALIRVNMKAIRKFEKNHPEVPKCTLEKDLASLFTAPTNKVNPSEDKPTSGAGVKGNTSPGGGKTASAVAPPTESSVAPTTSNSGKRRNKRKDAPNGNSAPVEPKEAKSSSRVTMKRGRSTEEPHPEAKKPLTGKPPPPPTAASTPATVAGREVVARPVQAALVDPRSANAKPATTNPQPSSQPSRKRKHSQTLYPDNLRVAVIDRAEPEGKISESRWLLIEDRLREQVFLGEDPSKLQFGSATVYKGVKVICCENEESKNFLVTAVAGLQELWDGSALAAVSLKDIPCRRILTAWVPPPSVDPARVLIILGKQNPNLCTDGWRLVGSSTEGGGLVIKVSVDTAGQEYLQARGGKLHFGTGWIRFRLTPSSQ</sequence>
<reference evidence="4" key="1">
    <citation type="submission" date="2025-08" db="UniProtKB">
        <authorList>
            <consortium name="RefSeq"/>
        </authorList>
    </citation>
    <scope>IDENTIFICATION</scope>
    <source>
        <strain evidence="4">Aabys</strain>
        <tissue evidence="4">Whole body</tissue>
    </source>
</reference>
<dbReference type="GeneID" id="131803529"/>
<feature type="region of interest" description="Disordered" evidence="1">
    <location>
        <begin position="356"/>
        <end position="387"/>
    </location>
</feature>